<sequence>MLFSKGDVEMNFKKILMTGAIVAATTFTSIGNAQAQITFSDLPNHHWAYKAIIELANKNIVFGYGDGNFGLGDEVTREQVAALMFRHFKPAEKEYYHNPYKDVSNHSTIFKKEILALTEMGIFAGDEKGMFRPKDSLTREEMAQILTRAFQLDVRSEHTFSDVDRKSWANDAISAVQSNRITNGTGNGMYAPKMHVSREQYVQFLYNATLPFEKRPVANPVVKPETKPNRFANCKEANAAGIYDITKESPYYGKHLDRDGDGIACERKKAGK</sequence>
<dbReference type="Pfam" id="PF00395">
    <property type="entry name" value="SLH"/>
    <property type="match status" value="3"/>
</dbReference>
<feature type="domain" description="SLH" evidence="2">
    <location>
        <begin position="99"/>
        <end position="155"/>
    </location>
</feature>
<dbReference type="Proteomes" id="UP000002300">
    <property type="component" value="Chromosome"/>
</dbReference>
<keyword evidence="4" id="KW-1185">Reference proteome</keyword>
<dbReference type="PANTHER" id="PTHR43308">
    <property type="entry name" value="OUTER MEMBRANE PROTEIN ALPHA-RELATED"/>
    <property type="match status" value="1"/>
</dbReference>
<evidence type="ECO:0000259" key="2">
    <source>
        <dbReference type="PROSITE" id="PS51272"/>
    </source>
</evidence>
<feature type="domain" description="SLH" evidence="2">
    <location>
        <begin position="156"/>
        <end position="219"/>
    </location>
</feature>
<name>A7GU68_BACCN</name>
<gene>
    <name evidence="3" type="ordered locus">Bcer98_3466</name>
</gene>
<dbReference type="PROSITE" id="PS51272">
    <property type="entry name" value="SLH"/>
    <property type="match status" value="3"/>
</dbReference>
<dbReference type="EMBL" id="CP000764">
    <property type="protein sequence ID" value="ABS23676.1"/>
    <property type="molecule type" value="Genomic_DNA"/>
</dbReference>
<dbReference type="eggNOG" id="COG4193">
    <property type="taxonomic scope" value="Bacteria"/>
</dbReference>
<dbReference type="InterPro" id="IPR051465">
    <property type="entry name" value="Cell_Envelope_Struct_Comp"/>
</dbReference>
<dbReference type="InterPro" id="IPR001119">
    <property type="entry name" value="SLH_dom"/>
</dbReference>
<dbReference type="AlphaFoldDB" id="A7GU68"/>
<dbReference type="InterPro" id="IPR008613">
    <property type="entry name" value="Excalibur_Ca-bd_domain"/>
</dbReference>
<dbReference type="STRING" id="315749.Bcer98_3466"/>
<proteinExistence type="predicted"/>
<protein>
    <submittedName>
        <fullName evidence="3">Excalibur domain protein</fullName>
    </submittedName>
</protein>
<organism evidence="3 4">
    <name type="scientific">Bacillus cytotoxicus (strain DSM 22905 / CIP 110041 / 391-98 / NVH 391-98)</name>
    <dbReference type="NCBI Taxonomy" id="315749"/>
    <lineage>
        <taxon>Bacteria</taxon>
        <taxon>Bacillati</taxon>
        <taxon>Bacillota</taxon>
        <taxon>Bacilli</taxon>
        <taxon>Bacillales</taxon>
        <taxon>Bacillaceae</taxon>
        <taxon>Bacillus</taxon>
        <taxon>Bacillus cereus group</taxon>
    </lineage>
</organism>
<feature type="domain" description="SLH" evidence="2">
    <location>
        <begin position="35"/>
        <end position="98"/>
    </location>
</feature>
<evidence type="ECO:0000256" key="1">
    <source>
        <dbReference type="ARBA" id="ARBA00022729"/>
    </source>
</evidence>
<dbReference type="Pfam" id="PF05901">
    <property type="entry name" value="Excalibur"/>
    <property type="match status" value="1"/>
</dbReference>
<evidence type="ECO:0000313" key="4">
    <source>
        <dbReference type="Proteomes" id="UP000002300"/>
    </source>
</evidence>
<dbReference type="HOGENOM" id="CLU_079561_0_0_9"/>
<keyword evidence="1" id="KW-0732">Signal</keyword>
<accession>A7GU68</accession>
<dbReference type="PANTHER" id="PTHR43308:SF1">
    <property type="entry name" value="OUTER MEMBRANE PROTEIN ALPHA"/>
    <property type="match status" value="1"/>
</dbReference>
<dbReference type="SMART" id="SM00894">
    <property type="entry name" value="Excalibur"/>
    <property type="match status" value="1"/>
</dbReference>
<reference evidence="3 4" key="1">
    <citation type="journal article" date="2008" name="Chem. Biol. Interact.">
        <title>Extending the Bacillus cereus group genomics to putative food-borne pathogens of different toxicity.</title>
        <authorList>
            <person name="Lapidus A."/>
            <person name="Goltsman E."/>
            <person name="Auger S."/>
            <person name="Galleron N."/>
            <person name="Segurens B."/>
            <person name="Dossat C."/>
            <person name="Land M.L."/>
            <person name="Broussolle V."/>
            <person name="Brillard J."/>
            <person name="Guinebretiere M.H."/>
            <person name="Sanchis V."/>
            <person name="Nguen-The C."/>
            <person name="Lereclus D."/>
            <person name="Richardson P."/>
            <person name="Wincker P."/>
            <person name="Weissenbach J."/>
            <person name="Ehrlich S.D."/>
            <person name="Sorokin A."/>
        </authorList>
    </citation>
    <scope>NUCLEOTIDE SEQUENCE [LARGE SCALE GENOMIC DNA]</scope>
    <source>
        <strain evidence="4">DSM 22905 / CIP 110041 / 391-98 / NVH 391-98</strain>
    </source>
</reference>
<dbReference type="KEGG" id="bcy:Bcer98_3466"/>
<evidence type="ECO:0000313" key="3">
    <source>
        <dbReference type="EMBL" id="ABS23676.1"/>
    </source>
</evidence>